<dbReference type="EMBL" id="JAAEDI010000009">
    <property type="protein sequence ID" value="MBR0649989.1"/>
    <property type="molecule type" value="Genomic_DNA"/>
</dbReference>
<dbReference type="InterPro" id="IPR018376">
    <property type="entry name" value="Enoyl-CoA_hyd/isom_CS"/>
</dbReference>
<protein>
    <submittedName>
        <fullName evidence="3">Enoyl-CoA hydratase/isomerase family protein</fullName>
    </submittedName>
</protein>
<dbReference type="Proteomes" id="UP000698752">
    <property type="component" value="Unassembled WGS sequence"/>
</dbReference>
<evidence type="ECO:0000256" key="1">
    <source>
        <dbReference type="ARBA" id="ARBA00005254"/>
    </source>
</evidence>
<dbReference type="Gene3D" id="3.90.226.10">
    <property type="entry name" value="2-enoyl-CoA Hydratase, Chain A, domain 1"/>
    <property type="match status" value="1"/>
</dbReference>
<evidence type="ECO:0000313" key="4">
    <source>
        <dbReference type="Proteomes" id="UP000698752"/>
    </source>
</evidence>
<name>A0ABS5EG41_9PROT</name>
<evidence type="ECO:0000313" key="3">
    <source>
        <dbReference type="EMBL" id="MBR0649989.1"/>
    </source>
</evidence>
<dbReference type="InterPro" id="IPR001753">
    <property type="entry name" value="Enoyl-CoA_hydra/iso"/>
</dbReference>
<accession>A0ABS5EG41</accession>
<dbReference type="PANTHER" id="PTHR43459:SF1">
    <property type="entry name" value="EG:BACN32G11.4 PROTEIN"/>
    <property type="match status" value="1"/>
</dbReference>
<sequence>MNDTAPPPAAEPTTRAALADGVLELTLSNPRRRNALAAPLREALIRHLEEGLADPACRVIILTGEGGHFCAGGDISAMGQQTALQSRARMMRVSHRMLRLLIEGEKPVIAAVEGHAAGAGMSIASACDIVVASRAAVFTCSFNKVGLVPDLGAAWTLPRRIGLGPTKVMMFRGKPVPAEKAARLGLVDALAEPGAALDDARILAREIAATAPLSNGMAKQLVNRGLTAPLSEFLKAEADAQGLLYQSEDHREGRDAFMAKRAPSFTGR</sequence>
<gene>
    <name evidence="3" type="ORF">GXW78_09975</name>
</gene>
<keyword evidence="4" id="KW-1185">Reference proteome</keyword>
<dbReference type="Gene3D" id="1.10.12.10">
    <property type="entry name" value="Lyase 2-enoyl-coa Hydratase, Chain A, domain 2"/>
    <property type="match status" value="1"/>
</dbReference>
<dbReference type="PROSITE" id="PS00166">
    <property type="entry name" value="ENOYL_COA_HYDRATASE"/>
    <property type="match status" value="1"/>
</dbReference>
<proteinExistence type="inferred from homology"/>
<dbReference type="InterPro" id="IPR029045">
    <property type="entry name" value="ClpP/crotonase-like_dom_sf"/>
</dbReference>
<dbReference type="InterPro" id="IPR014748">
    <property type="entry name" value="Enoyl-CoA_hydra_C"/>
</dbReference>
<dbReference type="PANTHER" id="PTHR43459">
    <property type="entry name" value="ENOYL-COA HYDRATASE"/>
    <property type="match status" value="1"/>
</dbReference>
<dbReference type="SUPFAM" id="SSF52096">
    <property type="entry name" value="ClpP/crotonase"/>
    <property type="match status" value="1"/>
</dbReference>
<dbReference type="Pfam" id="PF00378">
    <property type="entry name" value="ECH_1"/>
    <property type="match status" value="1"/>
</dbReference>
<organism evidence="3 4">
    <name type="scientific">Neoroseomonas terrae</name>
    <dbReference type="NCBI Taxonomy" id="424799"/>
    <lineage>
        <taxon>Bacteria</taxon>
        <taxon>Pseudomonadati</taxon>
        <taxon>Pseudomonadota</taxon>
        <taxon>Alphaproteobacteria</taxon>
        <taxon>Acetobacterales</taxon>
        <taxon>Acetobacteraceae</taxon>
        <taxon>Neoroseomonas</taxon>
    </lineage>
</organism>
<comment type="caution">
    <text evidence="3">The sequence shown here is derived from an EMBL/GenBank/DDBJ whole genome shotgun (WGS) entry which is preliminary data.</text>
</comment>
<comment type="similarity">
    <text evidence="1 2">Belongs to the enoyl-CoA hydratase/isomerase family.</text>
</comment>
<dbReference type="CDD" id="cd06558">
    <property type="entry name" value="crotonase-like"/>
    <property type="match status" value="1"/>
</dbReference>
<evidence type="ECO:0000256" key="2">
    <source>
        <dbReference type="RuleBase" id="RU003707"/>
    </source>
</evidence>
<dbReference type="RefSeq" id="WP_211868378.1">
    <property type="nucleotide sequence ID" value="NZ_JAAEDI010000009.1"/>
</dbReference>
<reference evidence="4" key="1">
    <citation type="journal article" date="2021" name="Syst. Appl. Microbiol.">
        <title>Roseomonas hellenica sp. nov., isolated from roots of wild-growing Alkanna tinctoria.</title>
        <authorList>
            <person name="Rat A."/>
            <person name="Naranjo H.D."/>
            <person name="Lebbe L."/>
            <person name="Cnockaert M."/>
            <person name="Krigas N."/>
            <person name="Grigoriadou K."/>
            <person name="Maloupa E."/>
            <person name="Willems A."/>
        </authorList>
    </citation>
    <scope>NUCLEOTIDE SEQUENCE [LARGE SCALE GENOMIC DNA]</scope>
    <source>
        <strain evidence="4">LMG 31159</strain>
    </source>
</reference>